<dbReference type="InterPro" id="IPR025319">
    <property type="entry name" value="DUF4224"/>
</dbReference>
<sequence>MLVVVTYSLEDFVSTFLSKTEVAELTGRKQRQKQIEQLTSMHITFTLDAFGWPKVLRKTIETELGAGDSCQIKRGGATLSDDELYTG</sequence>
<reference evidence="2 3" key="1">
    <citation type="submission" date="2018-09" db="EMBL/GenBank/DDBJ databases">
        <title>Identification of marine bacteria producing industrial enzymes.</title>
        <authorList>
            <person name="Cheng T.H."/>
            <person name="Saidin J."/>
            <person name="Muhd D.D."/>
            <person name="Isa M.N.M."/>
            <person name="Bakar M.F.A."/>
            <person name="Ismail N."/>
        </authorList>
    </citation>
    <scope>NUCLEOTIDE SEQUENCE [LARGE SCALE GENOMIC DNA]</scope>
    <source>
        <strain evidence="2 3">MNAD 1.6</strain>
    </source>
</reference>
<dbReference type="EMBL" id="QYSE01000001">
    <property type="protein sequence ID" value="RJF37539.1"/>
    <property type="molecule type" value="Genomic_DNA"/>
</dbReference>
<proteinExistence type="predicted"/>
<gene>
    <name evidence="2" type="ORF">D4741_05560</name>
</gene>
<feature type="domain" description="DUF4224" evidence="1">
    <location>
        <begin position="16"/>
        <end position="60"/>
    </location>
</feature>
<evidence type="ECO:0000313" key="3">
    <source>
        <dbReference type="Proteomes" id="UP000265938"/>
    </source>
</evidence>
<evidence type="ECO:0000259" key="1">
    <source>
        <dbReference type="Pfam" id="PF13986"/>
    </source>
</evidence>
<name>A0A3A3EN38_9GAMM</name>
<dbReference type="Proteomes" id="UP000265938">
    <property type="component" value="Unassembled WGS sequence"/>
</dbReference>
<dbReference type="Pfam" id="PF13986">
    <property type="entry name" value="DUF4224"/>
    <property type="match status" value="1"/>
</dbReference>
<comment type="caution">
    <text evidence="2">The sequence shown here is derived from an EMBL/GenBank/DDBJ whole genome shotgun (WGS) entry which is preliminary data.</text>
</comment>
<accession>A0A3A3EN38</accession>
<organism evidence="2 3">
    <name type="scientific">Pseudoalteromonas gelatinilytica</name>
    <dbReference type="NCBI Taxonomy" id="1703256"/>
    <lineage>
        <taxon>Bacteria</taxon>
        <taxon>Pseudomonadati</taxon>
        <taxon>Pseudomonadota</taxon>
        <taxon>Gammaproteobacteria</taxon>
        <taxon>Alteromonadales</taxon>
        <taxon>Pseudoalteromonadaceae</taxon>
        <taxon>Pseudoalteromonas</taxon>
    </lineage>
</organism>
<dbReference type="AlphaFoldDB" id="A0A3A3EN38"/>
<protein>
    <submittedName>
        <fullName evidence="2">DUF4224 domain-containing protein</fullName>
    </submittedName>
</protein>
<evidence type="ECO:0000313" key="2">
    <source>
        <dbReference type="EMBL" id="RJF37539.1"/>
    </source>
</evidence>